<feature type="region of interest" description="Disordered" evidence="1">
    <location>
        <begin position="1"/>
        <end position="27"/>
    </location>
</feature>
<protein>
    <submittedName>
        <fullName evidence="2">Uncharacterized protein</fullName>
    </submittedName>
</protein>
<dbReference type="Gramene" id="PUZ45052">
    <property type="protein sequence ID" value="PUZ45052"/>
    <property type="gene ID" value="GQ55_8G188900"/>
</dbReference>
<name>A0A2T7CP12_9POAL</name>
<keyword evidence="3" id="KW-1185">Reference proteome</keyword>
<dbReference type="AlphaFoldDB" id="A0A2T7CP12"/>
<sequence length="49" mass="5858">MDVAAWQRNSRGGRGRRAPTPPSVMEERGTAWRSYDRRFAHQPCWRAWR</sequence>
<gene>
    <name evidence="2" type="ORF">GQ55_8G188900</name>
</gene>
<accession>A0A2T7CP12</accession>
<organism evidence="2 3">
    <name type="scientific">Panicum hallii var. hallii</name>
    <dbReference type="NCBI Taxonomy" id="1504633"/>
    <lineage>
        <taxon>Eukaryota</taxon>
        <taxon>Viridiplantae</taxon>
        <taxon>Streptophyta</taxon>
        <taxon>Embryophyta</taxon>
        <taxon>Tracheophyta</taxon>
        <taxon>Spermatophyta</taxon>
        <taxon>Magnoliopsida</taxon>
        <taxon>Liliopsida</taxon>
        <taxon>Poales</taxon>
        <taxon>Poaceae</taxon>
        <taxon>PACMAD clade</taxon>
        <taxon>Panicoideae</taxon>
        <taxon>Panicodae</taxon>
        <taxon>Paniceae</taxon>
        <taxon>Panicinae</taxon>
        <taxon>Panicum</taxon>
        <taxon>Panicum sect. Panicum</taxon>
    </lineage>
</organism>
<dbReference type="Proteomes" id="UP000244336">
    <property type="component" value="Chromosome 8"/>
</dbReference>
<evidence type="ECO:0000313" key="3">
    <source>
        <dbReference type="Proteomes" id="UP000244336"/>
    </source>
</evidence>
<reference evidence="2 3" key="1">
    <citation type="submission" date="2018-04" db="EMBL/GenBank/DDBJ databases">
        <title>WGS assembly of Panicum hallii var. hallii HAL2.</title>
        <authorList>
            <person name="Lovell J."/>
            <person name="Jenkins J."/>
            <person name="Lowry D."/>
            <person name="Mamidi S."/>
            <person name="Sreedasyam A."/>
            <person name="Weng X."/>
            <person name="Barry K."/>
            <person name="Bonette J."/>
            <person name="Campitelli B."/>
            <person name="Daum C."/>
            <person name="Gordon S."/>
            <person name="Gould B."/>
            <person name="Lipzen A."/>
            <person name="MacQueen A."/>
            <person name="Palacio-Mejia J."/>
            <person name="Plott C."/>
            <person name="Shakirov E."/>
            <person name="Shu S."/>
            <person name="Yoshinaga Y."/>
            <person name="Zane M."/>
            <person name="Rokhsar D."/>
            <person name="Grimwood J."/>
            <person name="Schmutz J."/>
            <person name="Juenger T."/>
        </authorList>
    </citation>
    <scope>NUCLEOTIDE SEQUENCE [LARGE SCALE GENOMIC DNA]</scope>
    <source>
        <strain evidence="3">cv. HAL2</strain>
    </source>
</reference>
<proteinExistence type="predicted"/>
<evidence type="ECO:0000256" key="1">
    <source>
        <dbReference type="SAM" id="MobiDB-lite"/>
    </source>
</evidence>
<dbReference type="EMBL" id="CM009756">
    <property type="protein sequence ID" value="PUZ45052.1"/>
    <property type="molecule type" value="Genomic_DNA"/>
</dbReference>
<evidence type="ECO:0000313" key="2">
    <source>
        <dbReference type="EMBL" id="PUZ45052.1"/>
    </source>
</evidence>